<comment type="caution">
    <text evidence="1">The sequence shown here is derived from an EMBL/GenBank/DDBJ whole genome shotgun (WGS) entry which is preliminary data.</text>
</comment>
<keyword evidence="2" id="KW-1185">Reference proteome</keyword>
<reference evidence="1" key="2">
    <citation type="submission" date="2020-09" db="EMBL/GenBank/DDBJ databases">
        <authorList>
            <person name="Sun Q."/>
            <person name="Zhou Y."/>
        </authorList>
    </citation>
    <scope>NUCLEOTIDE SEQUENCE</scope>
    <source>
        <strain evidence="1">CGMCC 1.12426</strain>
    </source>
</reference>
<protein>
    <recommendedName>
        <fullName evidence="3">DUF2336 domain-containing protein</fullName>
    </recommendedName>
</protein>
<dbReference type="EMBL" id="BMFA01000019">
    <property type="protein sequence ID" value="GGB63176.1"/>
    <property type="molecule type" value="Genomic_DNA"/>
</dbReference>
<name>A0A916X2M6_9HYPH</name>
<evidence type="ECO:0000313" key="1">
    <source>
        <dbReference type="EMBL" id="GGB63176.1"/>
    </source>
</evidence>
<dbReference type="OrthoDB" id="7888976at2"/>
<organism evidence="1 2">
    <name type="scientific">Roseibium aquae</name>
    <dbReference type="NCBI Taxonomy" id="1323746"/>
    <lineage>
        <taxon>Bacteria</taxon>
        <taxon>Pseudomonadati</taxon>
        <taxon>Pseudomonadota</taxon>
        <taxon>Alphaproteobacteria</taxon>
        <taxon>Hyphomicrobiales</taxon>
        <taxon>Stappiaceae</taxon>
        <taxon>Roseibium</taxon>
    </lineage>
</organism>
<dbReference type="Pfam" id="PF10098">
    <property type="entry name" value="DUF2336"/>
    <property type="match status" value="2"/>
</dbReference>
<evidence type="ECO:0000313" key="2">
    <source>
        <dbReference type="Proteomes" id="UP000605148"/>
    </source>
</evidence>
<accession>A0A916X2M6</accession>
<proteinExistence type="predicted"/>
<gene>
    <name evidence="1" type="ORF">GCM10011316_38810</name>
</gene>
<dbReference type="AlphaFoldDB" id="A0A916X2M6"/>
<dbReference type="InterPro" id="IPR019285">
    <property type="entry name" value="DUF2336"/>
</dbReference>
<reference evidence="1" key="1">
    <citation type="journal article" date="2014" name="Int. J. Syst. Evol. Microbiol.">
        <title>Complete genome sequence of Corynebacterium casei LMG S-19264T (=DSM 44701T), isolated from a smear-ripened cheese.</title>
        <authorList>
            <consortium name="US DOE Joint Genome Institute (JGI-PGF)"/>
            <person name="Walter F."/>
            <person name="Albersmeier A."/>
            <person name="Kalinowski J."/>
            <person name="Ruckert C."/>
        </authorList>
    </citation>
    <scope>NUCLEOTIDE SEQUENCE</scope>
    <source>
        <strain evidence="1">CGMCC 1.12426</strain>
    </source>
</reference>
<sequence length="334" mass="37669">MLDHLINLAKDTSPEKRSELVEHVTRLYQQRSETERQDEIKVYNGVLDGIYNSLKPSDRQLVSDRLATVKSTSASLVGKMARDELPIARAILEQSQSLSQEMMVDIAETMGQEHLLALSKREYLSANVTKVLLSRGNKEVHQAVASNLGAEIGETDFERIVREFPTQLGDRIRHLRKSNQELIEDLFRDDKQAASGEPLQKKPTRMDAKGWLAGIRLKRATLGQAISALAQEKNLLEVVRLLSVFSGLELKYVHELMIRYDATGVASICRSVGINDTEYAAVCKARCKHLRFPESTGTKWVTNYHMLDQTDARRLVSLMKIKLNARKESPKEAA</sequence>
<dbReference type="Proteomes" id="UP000605148">
    <property type="component" value="Unassembled WGS sequence"/>
</dbReference>
<dbReference type="RefSeq" id="WP_150497864.1">
    <property type="nucleotide sequence ID" value="NZ_BMFA01000019.1"/>
</dbReference>
<evidence type="ECO:0008006" key="3">
    <source>
        <dbReference type="Google" id="ProtNLM"/>
    </source>
</evidence>